<evidence type="ECO:0000313" key="13">
    <source>
        <dbReference type="Proteomes" id="UP000606786"/>
    </source>
</evidence>
<evidence type="ECO:0000256" key="8">
    <source>
        <dbReference type="ARBA" id="ARBA00023180"/>
    </source>
</evidence>
<keyword evidence="5" id="KW-0106">Calcium</keyword>
<reference evidence="12" key="1">
    <citation type="submission" date="2020-11" db="EMBL/GenBank/DDBJ databases">
        <authorList>
            <person name="Whitehead M."/>
        </authorList>
    </citation>
    <scope>NUCLEOTIDE SEQUENCE</scope>
    <source>
        <strain evidence="12">EGII</strain>
    </source>
</reference>
<organism evidence="12 13">
    <name type="scientific">Ceratitis capitata</name>
    <name type="common">Mediterranean fruit fly</name>
    <name type="synonym">Tephritis capitata</name>
    <dbReference type="NCBI Taxonomy" id="7213"/>
    <lineage>
        <taxon>Eukaryota</taxon>
        <taxon>Metazoa</taxon>
        <taxon>Ecdysozoa</taxon>
        <taxon>Arthropoda</taxon>
        <taxon>Hexapoda</taxon>
        <taxon>Insecta</taxon>
        <taxon>Pterygota</taxon>
        <taxon>Neoptera</taxon>
        <taxon>Endopterygota</taxon>
        <taxon>Diptera</taxon>
        <taxon>Brachycera</taxon>
        <taxon>Muscomorpha</taxon>
        <taxon>Tephritoidea</taxon>
        <taxon>Tephritidae</taxon>
        <taxon>Ceratitis</taxon>
        <taxon>Ceratitis</taxon>
    </lineage>
</organism>
<dbReference type="InterPro" id="IPR043504">
    <property type="entry name" value="Peptidase_S1_PA_chymotrypsin"/>
</dbReference>
<keyword evidence="1 10" id="KW-0645">Protease</keyword>
<dbReference type="InterPro" id="IPR018114">
    <property type="entry name" value="TRYPSIN_HIS"/>
</dbReference>
<evidence type="ECO:0000256" key="4">
    <source>
        <dbReference type="ARBA" id="ARBA00022825"/>
    </source>
</evidence>
<dbReference type="AlphaFoldDB" id="A0A811U671"/>
<dbReference type="CDD" id="cd00190">
    <property type="entry name" value="Tryp_SPc"/>
    <property type="match status" value="1"/>
</dbReference>
<keyword evidence="4 10" id="KW-0720">Serine protease</keyword>
<keyword evidence="3 10" id="KW-0378">Hydrolase</keyword>
<comment type="caution">
    <text evidence="12">The sequence shown here is derived from an EMBL/GenBank/DDBJ whole genome shotgun (WGS) entry which is preliminary data.</text>
</comment>
<dbReference type="PROSITE" id="PS00134">
    <property type="entry name" value="TRYPSIN_HIS"/>
    <property type="match status" value="1"/>
</dbReference>
<dbReference type="OrthoDB" id="9028152at2759"/>
<gene>
    <name evidence="12" type="ORF">CCAP1982_LOCUS1597</name>
</gene>
<dbReference type="PRINTS" id="PR00722">
    <property type="entry name" value="CHYMOTRYPSIN"/>
</dbReference>
<evidence type="ECO:0000256" key="10">
    <source>
        <dbReference type="RuleBase" id="RU363034"/>
    </source>
</evidence>
<dbReference type="PROSITE" id="PS00135">
    <property type="entry name" value="TRYPSIN_SER"/>
    <property type="match status" value="1"/>
</dbReference>
<protein>
    <submittedName>
        <fullName evidence="12">(Mediterranean fruit fly) hypothetical protein</fullName>
    </submittedName>
</protein>
<evidence type="ECO:0000256" key="3">
    <source>
        <dbReference type="ARBA" id="ARBA00022801"/>
    </source>
</evidence>
<dbReference type="SMART" id="SM00020">
    <property type="entry name" value="Tryp_SPc"/>
    <property type="match status" value="1"/>
</dbReference>
<dbReference type="InterPro" id="IPR051487">
    <property type="entry name" value="Ser/Thr_Proteases_Immune/Dev"/>
</dbReference>
<keyword evidence="2" id="KW-0732">Signal</keyword>
<dbReference type="Proteomes" id="UP000606786">
    <property type="component" value="Unassembled WGS sequence"/>
</dbReference>
<dbReference type="Pfam" id="PF00089">
    <property type="entry name" value="Trypsin"/>
    <property type="match status" value="1"/>
</dbReference>
<evidence type="ECO:0000313" key="12">
    <source>
        <dbReference type="EMBL" id="CAD6992755.1"/>
    </source>
</evidence>
<dbReference type="PROSITE" id="PS50240">
    <property type="entry name" value="TRYPSIN_DOM"/>
    <property type="match status" value="1"/>
</dbReference>
<sequence length="353" mass="38608">MTQQPLHDVNRIYLTQSQCGYLYGKVLICCPNQNPIPSTTAMPSLTKPTQSRLGLKKSILIDKTSMEKTKTKKLPRSGQCGQMSSGRIYGGNVTEIDEFPWLALIGYKKRFGQLGYHCGGSLINSRYVITASHCVNGRALPIDWKISTVRLGEWDTNTNPDCQVDARGVKNCAPTHIDVPIEKAIPHPKFDPRSTNQVNDIALLRLKQTITFTDFIQPICLPLSTNLRNAAFDDIIMDVAGWGKTEAKSRSNVKLKAEVTGVLLESCRKVYQQQNIVLESSQLCAGGKSGVDSCRGDSGGPLIGLGTTGRGNSHYFLIGIVSFGPASCGTDGWPGVYTRVGHFVEWIQAVTET</sequence>
<dbReference type="InterPro" id="IPR001314">
    <property type="entry name" value="Peptidase_S1A"/>
</dbReference>
<comment type="similarity">
    <text evidence="9">Belongs to the peptidase S1 family. CLIP subfamily.</text>
</comment>
<keyword evidence="13" id="KW-1185">Reference proteome</keyword>
<dbReference type="GO" id="GO:0004252">
    <property type="term" value="F:serine-type endopeptidase activity"/>
    <property type="evidence" value="ECO:0007669"/>
    <property type="project" value="InterPro"/>
</dbReference>
<dbReference type="GO" id="GO:0006508">
    <property type="term" value="P:proteolysis"/>
    <property type="evidence" value="ECO:0007669"/>
    <property type="project" value="UniProtKB-KW"/>
</dbReference>
<keyword evidence="6" id="KW-0865">Zymogen</keyword>
<evidence type="ECO:0000256" key="6">
    <source>
        <dbReference type="ARBA" id="ARBA00023145"/>
    </source>
</evidence>
<evidence type="ECO:0000256" key="2">
    <source>
        <dbReference type="ARBA" id="ARBA00022729"/>
    </source>
</evidence>
<dbReference type="SUPFAM" id="SSF50494">
    <property type="entry name" value="Trypsin-like serine proteases"/>
    <property type="match status" value="1"/>
</dbReference>
<keyword evidence="8" id="KW-0325">Glycoprotein</keyword>
<dbReference type="InterPro" id="IPR033116">
    <property type="entry name" value="TRYPSIN_SER"/>
</dbReference>
<accession>A0A811U671</accession>
<evidence type="ECO:0000256" key="1">
    <source>
        <dbReference type="ARBA" id="ARBA00022670"/>
    </source>
</evidence>
<evidence type="ECO:0000256" key="9">
    <source>
        <dbReference type="ARBA" id="ARBA00024195"/>
    </source>
</evidence>
<evidence type="ECO:0000256" key="5">
    <source>
        <dbReference type="ARBA" id="ARBA00022837"/>
    </source>
</evidence>
<feature type="domain" description="Peptidase S1" evidence="11">
    <location>
        <begin position="88"/>
        <end position="352"/>
    </location>
</feature>
<dbReference type="Gene3D" id="2.40.10.10">
    <property type="entry name" value="Trypsin-like serine proteases"/>
    <property type="match status" value="2"/>
</dbReference>
<evidence type="ECO:0000259" key="11">
    <source>
        <dbReference type="PROSITE" id="PS50240"/>
    </source>
</evidence>
<dbReference type="InterPro" id="IPR009003">
    <property type="entry name" value="Peptidase_S1_PA"/>
</dbReference>
<keyword evidence="7" id="KW-1015">Disulfide bond</keyword>
<dbReference type="FunFam" id="2.40.10.10:FF:000028">
    <property type="entry name" value="Serine protease easter"/>
    <property type="match status" value="1"/>
</dbReference>
<dbReference type="InterPro" id="IPR001254">
    <property type="entry name" value="Trypsin_dom"/>
</dbReference>
<dbReference type="PANTHER" id="PTHR24256">
    <property type="entry name" value="TRYPTASE-RELATED"/>
    <property type="match status" value="1"/>
</dbReference>
<name>A0A811U671_CERCA</name>
<evidence type="ECO:0000256" key="7">
    <source>
        <dbReference type="ARBA" id="ARBA00023157"/>
    </source>
</evidence>
<dbReference type="EMBL" id="CAJHJT010000001">
    <property type="protein sequence ID" value="CAD6992755.1"/>
    <property type="molecule type" value="Genomic_DNA"/>
</dbReference>
<dbReference type="FunFam" id="2.40.10.10:FF:000084">
    <property type="entry name" value="Serine protease easter"/>
    <property type="match status" value="1"/>
</dbReference>
<proteinExistence type="inferred from homology"/>